<proteinExistence type="inferred from homology"/>
<dbReference type="EMBL" id="CACSLK010030875">
    <property type="protein sequence ID" value="CAA0838507.1"/>
    <property type="molecule type" value="Genomic_DNA"/>
</dbReference>
<keyword evidence="8" id="KW-0479">Metal-binding</keyword>
<dbReference type="InterPro" id="IPR011990">
    <property type="entry name" value="TPR-like_helical_dom_sf"/>
</dbReference>
<dbReference type="Gene3D" id="1.25.40.10">
    <property type="entry name" value="Tetratricopeptide repeat domain"/>
    <property type="match status" value="1"/>
</dbReference>
<evidence type="ECO:0000256" key="4">
    <source>
        <dbReference type="ARBA" id="ARBA00007626"/>
    </source>
</evidence>
<evidence type="ECO:0000256" key="2">
    <source>
        <dbReference type="ARBA" id="ARBA00001946"/>
    </source>
</evidence>
<dbReference type="GO" id="GO:0005739">
    <property type="term" value="C:mitochondrion"/>
    <property type="evidence" value="ECO:0007669"/>
    <property type="project" value="UniProtKB-SubCell"/>
</dbReference>
<dbReference type="FunFam" id="3.40.50.11980:FF:000002">
    <property type="entry name" value="Proteinaceous RNase P 2"/>
    <property type="match status" value="1"/>
</dbReference>
<dbReference type="PANTHER" id="PTHR13547">
    <property type="match status" value="1"/>
</dbReference>
<dbReference type="AlphaFoldDB" id="A0A9N7RMZ9"/>
<comment type="catalytic activity">
    <reaction evidence="1">
        <text>Endonucleolytic cleavage of RNA, removing 5'-extranucleotides from tRNA precursor.</text>
        <dbReference type="EC" id="3.1.26.5"/>
    </reaction>
</comment>
<dbReference type="PANTHER" id="PTHR13547:SF1">
    <property type="entry name" value="MITOCHONDRIAL RIBONUCLEASE P CATALYTIC SUBUNIT"/>
    <property type="match status" value="1"/>
</dbReference>
<dbReference type="GO" id="GO:0004526">
    <property type="term" value="F:ribonuclease P activity"/>
    <property type="evidence" value="ECO:0007669"/>
    <property type="project" value="UniProtKB-EC"/>
</dbReference>
<evidence type="ECO:0000256" key="15">
    <source>
        <dbReference type="ARBA" id="ARBA00023211"/>
    </source>
</evidence>
<organism evidence="19 20">
    <name type="scientific">Striga hermonthica</name>
    <name type="common">Purple witchweed</name>
    <name type="synonym">Buchnera hermonthica</name>
    <dbReference type="NCBI Taxonomy" id="68872"/>
    <lineage>
        <taxon>Eukaryota</taxon>
        <taxon>Viridiplantae</taxon>
        <taxon>Streptophyta</taxon>
        <taxon>Embryophyta</taxon>
        <taxon>Tracheophyta</taxon>
        <taxon>Spermatophyta</taxon>
        <taxon>Magnoliopsida</taxon>
        <taxon>eudicotyledons</taxon>
        <taxon>Gunneridae</taxon>
        <taxon>Pentapetalae</taxon>
        <taxon>asterids</taxon>
        <taxon>lamiids</taxon>
        <taxon>Lamiales</taxon>
        <taxon>Orobanchaceae</taxon>
        <taxon>Buchnereae</taxon>
        <taxon>Striga</taxon>
    </lineage>
</organism>
<comment type="caution">
    <text evidence="19">The sequence shown here is derived from an EMBL/GenBank/DDBJ whole genome shotgun (WGS) entry which is preliminary data.</text>
</comment>
<keyword evidence="12" id="KW-0460">Magnesium</keyword>
<evidence type="ECO:0000256" key="10">
    <source>
        <dbReference type="ARBA" id="ARBA00022801"/>
    </source>
</evidence>
<dbReference type="InterPro" id="IPR031595">
    <property type="entry name" value="PRORP_C"/>
</dbReference>
<keyword evidence="11" id="KW-0862">Zinc</keyword>
<feature type="domain" description="PRORP" evidence="17">
    <location>
        <begin position="255"/>
        <end position="475"/>
    </location>
</feature>
<evidence type="ECO:0000256" key="9">
    <source>
        <dbReference type="ARBA" id="ARBA00022737"/>
    </source>
</evidence>
<evidence type="ECO:0000256" key="7">
    <source>
        <dbReference type="ARBA" id="ARBA00022722"/>
    </source>
</evidence>
<evidence type="ECO:0000256" key="11">
    <source>
        <dbReference type="ARBA" id="ARBA00022833"/>
    </source>
</evidence>
<evidence type="ECO:0000259" key="17">
    <source>
        <dbReference type="Pfam" id="PF16953"/>
    </source>
</evidence>
<dbReference type="GO" id="GO:0001682">
    <property type="term" value="P:tRNA 5'-leader removal"/>
    <property type="evidence" value="ECO:0007669"/>
    <property type="project" value="TreeGrafter"/>
</dbReference>
<feature type="domain" description="PROP1-like PPR" evidence="18">
    <location>
        <begin position="92"/>
        <end position="214"/>
    </location>
</feature>
<dbReference type="Pfam" id="PF17177">
    <property type="entry name" value="PPR_long"/>
    <property type="match status" value="1"/>
</dbReference>
<dbReference type="Gene3D" id="3.40.50.11980">
    <property type="match status" value="1"/>
</dbReference>
<evidence type="ECO:0000313" key="20">
    <source>
        <dbReference type="Proteomes" id="UP001153555"/>
    </source>
</evidence>
<dbReference type="InterPro" id="IPR033443">
    <property type="entry name" value="PROP1-like_PPR_dom"/>
</dbReference>
<comment type="similarity">
    <text evidence="4">Belongs to the PPR family. P subfamily.</text>
</comment>
<keyword evidence="13" id="KW-0809">Transit peptide</keyword>
<evidence type="ECO:0000256" key="13">
    <source>
        <dbReference type="ARBA" id="ARBA00022946"/>
    </source>
</evidence>
<name>A0A9N7RMZ9_STRHE</name>
<evidence type="ECO:0000256" key="1">
    <source>
        <dbReference type="ARBA" id="ARBA00000928"/>
    </source>
</evidence>
<feature type="region of interest" description="Disordered" evidence="16">
    <location>
        <begin position="74"/>
        <end position="94"/>
    </location>
</feature>
<gene>
    <name evidence="19" type="ORF">SHERM_05115</name>
</gene>
<evidence type="ECO:0000256" key="6">
    <source>
        <dbReference type="ARBA" id="ARBA00022694"/>
    </source>
</evidence>
<reference evidence="19" key="1">
    <citation type="submission" date="2019-12" db="EMBL/GenBank/DDBJ databases">
        <authorList>
            <person name="Scholes J."/>
        </authorList>
    </citation>
    <scope>NUCLEOTIDE SEQUENCE</scope>
</reference>
<evidence type="ECO:0000256" key="16">
    <source>
        <dbReference type="SAM" id="MobiDB-lite"/>
    </source>
</evidence>
<keyword evidence="6" id="KW-0819">tRNA processing</keyword>
<keyword evidence="10" id="KW-0378">Hydrolase</keyword>
<evidence type="ECO:0000256" key="8">
    <source>
        <dbReference type="ARBA" id="ARBA00022723"/>
    </source>
</evidence>
<keyword evidence="7" id="KW-0540">Nuclease</keyword>
<comment type="subcellular location">
    <subcellularLocation>
        <location evidence="3">Mitochondrion</location>
    </subcellularLocation>
</comment>
<dbReference type="OrthoDB" id="46913at2759"/>
<keyword evidence="9" id="KW-0677">Repeat</keyword>
<dbReference type="Proteomes" id="UP001153555">
    <property type="component" value="Unassembled WGS sequence"/>
</dbReference>
<keyword evidence="20" id="KW-1185">Reference proteome</keyword>
<keyword evidence="14" id="KW-0496">Mitochondrion</keyword>
<evidence type="ECO:0000256" key="14">
    <source>
        <dbReference type="ARBA" id="ARBA00023128"/>
    </source>
</evidence>
<evidence type="ECO:0000313" key="19">
    <source>
        <dbReference type="EMBL" id="CAA0838507.1"/>
    </source>
</evidence>
<evidence type="ECO:0000259" key="18">
    <source>
        <dbReference type="Pfam" id="PF17177"/>
    </source>
</evidence>
<evidence type="ECO:0000256" key="3">
    <source>
        <dbReference type="ARBA" id="ARBA00004173"/>
    </source>
</evidence>
<evidence type="ECO:0000256" key="5">
    <source>
        <dbReference type="ARBA" id="ARBA00012179"/>
    </source>
</evidence>
<dbReference type="EC" id="3.1.26.5" evidence="5"/>
<dbReference type="GO" id="GO:0046872">
    <property type="term" value="F:metal ion binding"/>
    <property type="evidence" value="ECO:0007669"/>
    <property type="project" value="UniProtKB-KW"/>
</dbReference>
<accession>A0A9N7RMZ9</accession>
<protein>
    <recommendedName>
        <fullName evidence="5">ribonuclease P</fullName>
        <ecNumber evidence="5">3.1.26.5</ecNumber>
    </recommendedName>
</protein>
<feature type="compositionally biased region" description="Polar residues" evidence="16">
    <location>
        <begin position="74"/>
        <end position="85"/>
    </location>
</feature>
<keyword evidence="15" id="KW-0464">Manganese</keyword>
<comment type="cofactor">
    <cofactor evidence="2">
        <name>Mg(2+)</name>
        <dbReference type="ChEBI" id="CHEBI:18420"/>
    </cofactor>
</comment>
<evidence type="ECO:0000256" key="12">
    <source>
        <dbReference type="ARBA" id="ARBA00022842"/>
    </source>
</evidence>
<sequence>MLFRVASLSPNKTSFILSCFSRTTDSLFFHSKRFNNLQRNYVWFTVKHIDTNQPKNPISMAIKATHNYSTTSAQALVQEPPNSGTRRSRKKARPTFTNVSRLAAAKKDPQLAFDLVRQMKDQGIAPKLRSYGPALFEFCGKGLADKAYEVDSHMKECGVSPEETELCALLRVSSETEREGKVYEMMHRLRSTVRQVSEETAAVVEDWFRSNKAARVGNEKWDASKVREGVLDGGGGWHGQGWLGKGSWRVMRTSMDERGVCRSCGERLVCIDIDPEETENFAKSLSKLACQKEAGTNFVKFQEWLRQRGPFDAVIDGANLGFANQHKFSFPEIARVVNQMRQISPSKKLPLVVLHQSRHPNNKKLLESWKKAGALYATPQGSNDDWYWLYAAVNSKCLLVTNDEMRDHLFNLLGNNFFPRWKEKHQVRIKPSLKGLLTLRMPPPYSLVIQESEQGSWHIPTVTGDDLETPRQWICATRIRQQGHLGQAEEERSLEHLKHEITYGSGQDMEHGGGDEERYVRHPIGQKATKAGKKKGKCGIWSSSSDKKAERMLDAFGHIMEIHRGVARIKNRPGLV</sequence>
<dbReference type="Pfam" id="PF16953">
    <property type="entry name" value="PRORP"/>
    <property type="match status" value="1"/>
</dbReference>